<evidence type="ECO:0008006" key="5">
    <source>
        <dbReference type="Google" id="ProtNLM"/>
    </source>
</evidence>
<feature type="non-terminal residue" evidence="3">
    <location>
        <position position="141"/>
    </location>
</feature>
<evidence type="ECO:0000256" key="1">
    <source>
        <dbReference type="SAM" id="MobiDB-lite"/>
    </source>
</evidence>
<sequence length="141" mass="14359">MMPKRVGRRPGAGSPIPPQLVAAVLCAALSAVSCSAGEEAGTPVPRLCESSLDAAAGRGLVALNGGDGFHEAEDSSLTAGARALRHSGQTGDPPPPVACAVLGSDGEGPLVSVRFRRVAEGLGRVKGKLDSRSIEYRMGEW</sequence>
<evidence type="ECO:0000256" key="2">
    <source>
        <dbReference type="SAM" id="SignalP"/>
    </source>
</evidence>
<organism evidence="3 4">
    <name type="scientific">Streptomyces palmae</name>
    <dbReference type="NCBI Taxonomy" id="1701085"/>
    <lineage>
        <taxon>Bacteria</taxon>
        <taxon>Bacillati</taxon>
        <taxon>Actinomycetota</taxon>
        <taxon>Actinomycetes</taxon>
        <taxon>Kitasatosporales</taxon>
        <taxon>Streptomycetaceae</taxon>
        <taxon>Streptomyces</taxon>
    </lineage>
</organism>
<dbReference type="EMBL" id="SRID01000023">
    <property type="protein sequence ID" value="TGB16809.1"/>
    <property type="molecule type" value="Genomic_DNA"/>
</dbReference>
<keyword evidence="2" id="KW-0732">Signal</keyword>
<feature type="chain" id="PRO_5038971510" description="Lipoprotein" evidence="2">
    <location>
        <begin position="37"/>
        <end position="141"/>
    </location>
</feature>
<feature type="signal peptide" evidence="2">
    <location>
        <begin position="1"/>
        <end position="36"/>
    </location>
</feature>
<keyword evidence="4" id="KW-1185">Reference proteome</keyword>
<proteinExistence type="predicted"/>
<dbReference type="Proteomes" id="UP000297948">
    <property type="component" value="Unassembled WGS sequence"/>
</dbReference>
<comment type="caution">
    <text evidence="3">The sequence shown here is derived from an EMBL/GenBank/DDBJ whole genome shotgun (WGS) entry which is preliminary data.</text>
</comment>
<name>A0A4Z0HBU3_9ACTN</name>
<feature type="region of interest" description="Disordered" evidence="1">
    <location>
        <begin position="73"/>
        <end position="97"/>
    </location>
</feature>
<evidence type="ECO:0000313" key="3">
    <source>
        <dbReference type="EMBL" id="TGB16809.1"/>
    </source>
</evidence>
<evidence type="ECO:0000313" key="4">
    <source>
        <dbReference type="Proteomes" id="UP000297948"/>
    </source>
</evidence>
<dbReference type="AlphaFoldDB" id="A0A4Z0HBU3"/>
<reference evidence="3 4" key="1">
    <citation type="submission" date="2019-03" db="EMBL/GenBank/DDBJ databases">
        <authorList>
            <person name="Gonzalez-Pimentel J.L."/>
        </authorList>
    </citation>
    <scope>NUCLEOTIDE SEQUENCE [LARGE SCALE GENOMIC DNA]</scope>
    <source>
        <strain evidence="3 4">JCM 31289</strain>
    </source>
</reference>
<accession>A0A4Z0HBU3</accession>
<gene>
    <name evidence="3" type="ORF">E4099_04505</name>
</gene>
<protein>
    <recommendedName>
        <fullName evidence="5">Lipoprotein</fullName>
    </recommendedName>
</protein>
<dbReference type="PROSITE" id="PS51257">
    <property type="entry name" value="PROKAR_LIPOPROTEIN"/>
    <property type="match status" value="1"/>
</dbReference>
<dbReference type="RefSeq" id="WP_135337614.1">
    <property type="nucleotide sequence ID" value="NZ_SRID01000023.1"/>
</dbReference>